<reference evidence="1" key="1">
    <citation type="submission" date="2018-04" db="EMBL/GenBank/DDBJ databases">
        <title>Transcriptome of Schizaphis graminum biotype I.</title>
        <authorList>
            <person name="Scully E.D."/>
            <person name="Geib S.M."/>
            <person name="Palmer N.A."/>
            <person name="Koch K."/>
            <person name="Bradshaw J."/>
            <person name="Heng-Moss T."/>
            <person name="Sarath G."/>
        </authorList>
    </citation>
    <scope>NUCLEOTIDE SEQUENCE</scope>
</reference>
<name>A0A2S2N931_SCHGA</name>
<gene>
    <name evidence="1" type="ORF">g.59917</name>
</gene>
<organism evidence="1">
    <name type="scientific">Schizaphis graminum</name>
    <name type="common">Green bug aphid</name>
    <dbReference type="NCBI Taxonomy" id="13262"/>
    <lineage>
        <taxon>Eukaryota</taxon>
        <taxon>Metazoa</taxon>
        <taxon>Ecdysozoa</taxon>
        <taxon>Arthropoda</taxon>
        <taxon>Hexapoda</taxon>
        <taxon>Insecta</taxon>
        <taxon>Pterygota</taxon>
        <taxon>Neoptera</taxon>
        <taxon>Paraneoptera</taxon>
        <taxon>Hemiptera</taxon>
        <taxon>Sternorrhyncha</taxon>
        <taxon>Aphidomorpha</taxon>
        <taxon>Aphidoidea</taxon>
        <taxon>Aphididae</taxon>
        <taxon>Aphidini</taxon>
        <taxon>Schizaphis</taxon>
    </lineage>
</organism>
<proteinExistence type="predicted"/>
<sequence length="230" mass="26317">MKKLLLKNAVSASYSANCILMDSTSTESVFEIRWAKKKVDSSECEENFDDDNLTELDLDDGCFDVLKDNVLYYICGFIVKKIFKKIDCTTCAESLLEDQTLHSYCHRNSFSVFVDLKNRGGLVKSSVDVMKIVTFVEFTLIELTNNLTVLKSCLSSKIIINTKNHVFNSNIFKNLSCEDDSFLENHKLNLVTLICKLYLKIRLHYAAKLKTAITVSKRHMLSKLILFHNQ</sequence>
<protein>
    <recommendedName>
        <fullName evidence="2">THAP domain-containing protein 9</fullName>
    </recommendedName>
</protein>
<evidence type="ECO:0000313" key="1">
    <source>
        <dbReference type="EMBL" id="MBY13677.1"/>
    </source>
</evidence>
<dbReference type="AlphaFoldDB" id="A0A2S2N931"/>
<accession>A0A2S2N931</accession>
<evidence type="ECO:0008006" key="2">
    <source>
        <dbReference type="Google" id="ProtNLM"/>
    </source>
</evidence>
<dbReference type="EMBL" id="GGMR01001058">
    <property type="protein sequence ID" value="MBY13677.1"/>
    <property type="molecule type" value="Transcribed_RNA"/>
</dbReference>